<evidence type="ECO:0000256" key="1">
    <source>
        <dbReference type="ARBA" id="ARBA00006484"/>
    </source>
</evidence>
<dbReference type="Proteomes" id="UP000199009">
    <property type="component" value="Chromosome I"/>
</dbReference>
<dbReference type="EMBL" id="LT629692">
    <property type="protein sequence ID" value="SDG84277.1"/>
    <property type="molecule type" value="Genomic_DNA"/>
</dbReference>
<dbReference type="InterPro" id="IPR036291">
    <property type="entry name" value="NAD(P)-bd_dom_sf"/>
</dbReference>
<protein>
    <submittedName>
        <fullName evidence="5">Short-chain dehydrogenase</fullName>
    </submittedName>
</protein>
<evidence type="ECO:0000259" key="4">
    <source>
        <dbReference type="SMART" id="SM00822"/>
    </source>
</evidence>
<name>A0A1G7XJD3_9MICO</name>
<evidence type="ECO:0000256" key="2">
    <source>
        <dbReference type="ARBA" id="ARBA00023002"/>
    </source>
</evidence>
<accession>A0A1G7XJD3</accession>
<dbReference type="RefSeq" id="WP_091488139.1">
    <property type="nucleotide sequence ID" value="NZ_LT629692.1"/>
</dbReference>
<feature type="domain" description="Ketoreductase" evidence="4">
    <location>
        <begin position="2"/>
        <end position="183"/>
    </location>
</feature>
<dbReference type="Gene3D" id="3.40.50.720">
    <property type="entry name" value="NAD(P)-binding Rossmann-like Domain"/>
    <property type="match status" value="1"/>
</dbReference>
<dbReference type="OrthoDB" id="9792003at2"/>
<evidence type="ECO:0000313" key="6">
    <source>
        <dbReference type="Proteomes" id="UP000199009"/>
    </source>
</evidence>
<keyword evidence="2" id="KW-0560">Oxidoreductase</keyword>
<dbReference type="PANTHER" id="PTHR43976:SF16">
    <property type="entry name" value="SHORT-CHAIN DEHYDROGENASE_REDUCTASE FAMILY PROTEIN"/>
    <property type="match status" value="1"/>
</dbReference>
<comment type="similarity">
    <text evidence="1 3">Belongs to the short-chain dehydrogenases/reductases (SDR) family.</text>
</comment>
<dbReference type="STRING" id="370764.SAMN04489810_1444"/>
<evidence type="ECO:0000313" key="5">
    <source>
        <dbReference type="EMBL" id="SDG84277.1"/>
    </source>
</evidence>
<sequence>MKSWLITGASRGLGLALANAVLERGDNVVLGARDTASLETVIAAHPQNALVVPLDVTREDGIAHAVESARERFGSIDVLVNNAGYGYRAALEEGEPEAIRRQFDTNVWGPVNLMKAVLPGMRATRSGAIVNVSSISARRCPPGSGYYSASKAALESISNAVRKEVEPLGITVTIVEPGSFRTHFSSSSLDISPVIIDDYAPTAGARRRRFEGTQPGDPDKAAEVIIRAVADDNTPSFLLLGADALETFEAVAAEQAAVVDQWRAATLATAFD</sequence>
<evidence type="ECO:0000256" key="3">
    <source>
        <dbReference type="RuleBase" id="RU000363"/>
    </source>
</evidence>
<reference evidence="5 6" key="1">
    <citation type="submission" date="2016-10" db="EMBL/GenBank/DDBJ databases">
        <authorList>
            <person name="de Groot N.N."/>
        </authorList>
    </citation>
    <scope>NUCLEOTIDE SEQUENCE [LARGE SCALE GENOMIC DNA]</scope>
    <source>
        <strain evidence="5 6">DSM 23142</strain>
    </source>
</reference>
<dbReference type="SMART" id="SM00822">
    <property type="entry name" value="PKS_KR"/>
    <property type="match status" value="1"/>
</dbReference>
<organism evidence="5 6">
    <name type="scientific">Microbacterium pygmaeum</name>
    <dbReference type="NCBI Taxonomy" id="370764"/>
    <lineage>
        <taxon>Bacteria</taxon>
        <taxon>Bacillati</taxon>
        <taxon>Actinomycetota</taxon>
        <taxon>Actinomycetes</taxon>
        <taxon>Micrococcales</taxon>
        <taxon>Microbacteriaceae</taxon>
        <taxon>Microbacterium</taxon>
    </lineage>
</organism>
<dbReference type="SUPFAM" id="SSF51735">
    <property type="entry name" value="NAD(P)-binding Rossmann-fold domains"/>
    <property type="match status" value="1"/>
</dbReference>
<dbReference type="InterPro" id="IPR002347">
    <property type="entry name" value="SDR_fam"/>
</dbReference>
<dbReference type="Pfam" id="PF00106">
    <property type="entry name" value="adh_short"/>
    <property type="match status" value="1"/>
</dbReference>
<dbReference type="InterPro" id="IPR051911">
    <property type="entry name" value="SDR_oxidoreductase"/>
</dbReference>
<dbReference type="InterPro" id="IPR020904">
    <property type="entry name" value="Sc_DH/Rdtase_CS"/>
</dbReference>
<dbReference type="AlphaFoldDB" id="A0A1G7XJD3"/>
<dbReference type="NCBIfam" id="NF004824">
    <property type="entry name" value="PRK06180.1"/>
    <property type="match status" value="1"/>
</dbReference>
<keyword evidence="6" id="KW-1185">Reference proteome</keyword>
<dbReference type="PROSITE" id="PS00061">
    <property type="entry name" value="ADH_SHORT"/>
    <property type="match status" value="1"/>
</dbReference>
<dbReference type="PRINTS" id="PR00081">
    <property type="entry name" value="GDHRDH"/>
</dbReference>
<dbReference type="CDD" id="cd05374">
    <property type="entry name" value="17beta-HSD-like_SDR_c"/>
    <property type="match status" value="1"/>
</dbReference>
<gene>
    <name evidence="5" type="ORF">SAMN04489810_1444</name>
</gene>
<proteinExistence type="inferred from homology"/>
<dbReference type="InterPro" id="IPR057326">
    <property type="entry name" value="KR_dom"/>
</dbReference>
<dbReference type="GO" id="GO:0016491">
    <property type="term" value="F:oxidoreductase activity"/>
    <property type="evidence" value="ECO:0007669"/>
    <property type="project" value="UniProtKB-KW"/>
</dbReference>
<dbReference type="PRINTS" id="PR00080">
    <property type="entry name" value="SDRFAMILY"/>
</dbReference>
<dbReference type="PANTHER" id="PTHR43976">
    <property type="entry name" value="SHORT CHAIN DEHYDROGENASE"/>
    <property type="match status" value="1"/>
</dbReference>